<gene>
    <name evidence="1" type="ORF">A3C90_01900</name>
</gene>
<evidence type="ECO:0000313" key="1">
    <source>
        <dbReference type="EMBL" id="OGH70166.1"/>
    </source>
</evidence>
<dbReference type="EMBL" id="MFQE01000053">
    <property type="protein sequence ID" value="OGH70166.1"/>
    <property type="molecule type" value="Genomic_DNA"/>
</dbReference>
<accession>A0A1F6MEV4</accession>
<sequence>MRRKLPHSRDQHAMQEGLALLRTCPMCRHQFDDTAVRVIEERSAMRLMHMSCGECQTAILAMVMASDLGMSTVGVLTDLSANDAERILGTDVFSEDDVLAFYSFIEQQGACRDLAQSKHIHILDRK</sequence>
<organism evidence="1 2">
    <name type="scientific">Candidatus Magasanikbacteria bacterium RIFCSPHIGHO2_02_FULL_51_14</name>
    <dbReference type="NCBI Taxonomy" id="1798683"/>
    <lineage>
        <taxon>Bacteria</taxon>
        <taxon>Candidatus Magasanikiibacteriota</taxon>
    </lineage>
</organism>
<comment type="caution">
    <text evidence="1">The sequence shown here is derived from an EMBL/GenBank/DDBJ whole genome shotgun (WGS) entry which is preliminary data.</text>
</comment>
<protein>
    <submittedName>
        <fullName evidence="1">Uncharacterized protein</fullName>
    </submittedName>
</protein>
<dbReference type="Proteomes" id="UP000177457">
    <property type="component" value="Unassembled WGS sequence"/>
</dbReference>
<dbReference type="AlphaFoldDB" id="A0A1F6MEV4"/>
<evidence type="ECO:0000313" key="2">
    <source>
        <dbReference type="Proteomes" id="UP000177457"/>
    </source>
</evidence>
<name>A0A1F6MEV4_9BACT</name>
<dbReference type="STRING" id="1798683.A3C90_01900"/>
<reference evidence="1 2" key="1">
    <citation type="journal article" date="2016" name="Nat. Commun.">
        <title>Thousands of microbial genomes shed light on interconnected biogeochemical processes in an aquifer system.</title>
        <authorList>
            <person name="Anantharaman K."/>
            <person name="Brown C.T."/>
            <person name="Hug L.A."/>
            <person name="Sharon I."/>
            <person name="Castelle C.J."/>
            <person name="Probst A.J."/>
            <person name="Thomas B.C."/>
            <person name="Singh A."/>
            <person name="Wilkins M.J."/>
            <person name="Karaoz U."/>
            <person name="Brodie E.L."/>
            <person name="Williams K.H."/>
            <person name="Hubbard S.S."/>
            <person name="Banfield J.F."/>
        </authorList>
    </citation>
    <scope>NUCLEOTIDE SEQUENCE [LARGE SCALE GENOMIC DNA]</scope>
</reference>
<proteinExistence type="predicted"/>